<dbReference type="Proteomes" id="UP000516437">
    <property type="component" value="Chromosome 8"/>
</dbReference>
<dbReference type="PANTHER" id="PTHR35111:SF5">
    <property type="entry name" value="F10A5.9"/>
    <property type="match status" value="1"/>
</dbReference>
<keyword evidence="2" id="KW-1185">Reference proteome</keyword>
<organism evidence="1 2">
    <name type="scientific">Morella rubra</name>
    <name type="common">Chinese bayberry</name>
    <dbReference type="NCBI Taxonomy" id="262757"/>
    <lineage>
        <taxon>Eukaryota</taxon>
        <taxon>Viridiplantae</taxon>
        <taxon>Streptophyta</taxon>
        <taxon>Embryophyta</taxon>
        <taxon>Tracheophyta</taxon>
        <taxon>Spermatophyta</taxon>
        <taxon>Magnoliopsida</taxon>
        <taxon>eudicotyledons</taxon>
        <taxon>Gunneridae</taxon>
        <taxon>Pentapetalae</taxon>
        <taxon>rosids</taxon>
        <taxon>fabids</taxon>
        <taxon>Fagales</taxon>
        <taxon>Myricaceae</taxon>
        <taxon>Morella</taxon>
    </lineage>
</organism>
<sequence>MHKHRRAAESFVIQVRGCEAVDRHQAPHQTSVDSSEFNFSAMKLFNRFRKILMRLLFSLPSRGSSAASGMTASRQKNCDRFEPPKTSCSSYYSSHSHYNEAIADCIEFFNKSSHDEILDDGRKSDVLVDHVAPAEAVILLYGRSEGSGPRSDPHRYYCFGNRKPGPEHENIPCNNYSTINR</sequence>
<evidence type="ECO:0000313" key="1">
    <source>
        <dbReference type="EMBL" id="KAB1203667.1"/>
    </source>
</evidence>
<dbReference type="AlphaFoldDB" id="A0A6A1UVD7"/>
<reference evidence="1 2" key="1">
    <citation type="journal article" date="2019" name="Plant Biotechnol. J.">
        <title>The red bayberry genome and genetic basis of sex determination.</title>
        <authorList>
            <person name="Jia H.M."/>
            <person name="Jia H.J."/>
            <person name="Cai Q.L."/>
            <person name="Wang Y."/>
            <person name="Zhao H.B."/>
            <person name="Yang W.F."/>
            <person name="Wang G.Y."/>
            <person name="Li Y.H."/>
            <person name="Zhan D.L."/>
            <person name="Shen Y.T."/>
            <person name="Niu Q.F."/>
            <person name="Chang L."/>
            <person name="Qiu J."/>
            <person name="Zhao L."/>
            <person name="Xie H.B."/>
            <person name="Fu W.Y."/>
            <person name="Jin J."/>
            <person name="Li X.W."/>
            <person name="Jiao Y."/>
            <person name="Zhou C.C."/>
            <person name="Tu T."/>
            <person name="Chai C.Y."/>
            <person name="Gao J.L."/>
            <person name="Fan L.J."/>
            <person name="van de Weg E."/>
            <person name="Wang J.Y."/>
            <person name="Gao Z.S."/>
        </authorList>
    </citation>
    <scope>NUCLEOTIDE SEQUENCE [LARGE SCALE GENOMIC DNA]</scope>
    <source>
        <tissue evidence="1">Leaves</tissue>
    </source>
</reference>
<comment type="caution">
    <text evidence="1">The sequence shown here is derived from an EMBL/GenBank/DDBJ whole genome shotgun (WGS) entry which is preliminary data.</text>
</comment>
<protein>
    <submittedName>
        <fullName evidence="1">Uncharacterized protein</fullName>
    </submittedName>
</protein>
<evidence type="ECO:0000313" key="2">
    <source>
        <dbReference type="Proteomes" id="UP000516437"/>
    </source>
</evidence>
<dbReference type="EMBL" id="RXIC02000026">
    <property type="protein sequence ID" value="KAB1203667.1"/>
    <property type="molecule type" value="Genomic_DNA"/>
</dbReference>
<gene>
    <name evidence="1" type="ORF">CJ030_MR8G002767</name>
</gene>
<dbReference type="PANTHER" id="PTHR35111">
    <property type="entry name" value="F10A5.9-RELATED"/>
    <property type="match status" value="1"/>
</dbReference>
<proteinExistence type="predicted"/>
<accession>A0A6A1UVD7</accession>
<name>A0A6A1UVD7_9ROSI</name>
<dbReference type="OrthoDB" id="1840016at2759"/>